<keyword evidence="1" id="KW-1133">Transmembrane helix</keyword>
<evidence type="ECO:0000313" key="3">
    <source>
        <dbReference type="EMBL" id="HHF97913.1"/>
    </source>
</evidence>
<protein>
    <submittedName>
        <fullName evidence="3">Uncharacterized protein</fullName>
    </submittedName>
</protein>
<comment type="caution">
    <text evidence="3">The sequence shown here is derived from an EMBL/GenBank/DDBJ whole genome shotgun (WGS) entry which is preliminary data.</text>
</comment>
<evidence type="ECO:0000256" key="1">
    <source>
        <dbReference type="SAM" id="Phobius"/>
    </source>
</evidence>
<proteinExistence type="predicted"/>
<dbReference type="Proteomes" id="UP000886070">
    <property type="component" value="Unassembled WGS sequence"/>
</dbReference>
<sequence length="454" mass="53325">MKKSILKIIISILALIFISTQVFAQEKKEEEGVSINLAPLRQEQLVYSLNVFDGKGWSGGFVPKTENTIYLIADKKSAICAKKTLVYFWPITARYMAAWRTLNEDIEGTLEVIKDEKVIKKLQKEDTVLCYPEGYWGEKNVLYKGEEARNWYNKYKDAEKKYYDELKKYYDARMEYRKKLEKFFEEVKKRREAGEKGPLNIEIPKEPEPPRAPDFYVTEPKKYYVLNLPAGRYKIRVRAGDGTIVEGSEKDVLVFTARRRGGVGYEIIPGNRWTQKEECNDPAQTIYAAGKNVLYFRPYSQDEYNELYHNKLLDPQNEGRIENWKWVHTEPIKNVYLTLFGREKILDRIEEKPYKVKQIPGPELGYNIVEFKEEYPGEKPTFTGYQLILSENLREKSYKIYLQSKEKNNENLSGSEREIRIIKKENANFLYYLSLFPLAVGGVVFAIRRRKIEK</sequence>
<feature type="transmembrane region" description="Helical" evidence="1">
    <location>
        <begin position="429"/>
        <end position="447"/>
    </location>
</feature>
<gene>
    <name evidence="3" type="ORF">ENL39_00290</name>
</gene>
<dbReference type="AlphaFoldDB" id="A0A7V5HXU8"/>
<organism evidence="3">
    <name type="scientific">Aerophobetes bacterium</name>
    <dbReference type="NCBI Taxonomy" id="2030807"/>
    <lineage>
        <taxon>Bacteria</taxon>
        <taxon>Candidatus Aerophobota</taxon>
    </lineage>
</organism>
<name>A0A7V5HXU8_UNCAE</name>
<keyword evidence="1" id="KW-0472">Membrane</keyword>
<evidence type="ECO:0000256" key="2">
    <source>
        <dbReference type="SAM" id="SignalP"/>
    </source>
</evidence>
<keyword evidence="1" id="KW-0812">Transmembrane</keyword>
<accession>A0A7V5HXU8</accession>
<feature type="signal peptide" evidence="2">
    <location>
        <begin position="1"/>
        <end position="24"/>
    </location>
</feature>
<keyword evidence="2" id="KW-0732">Signal</keyword>
<reference evidence="3" key="1">
    <citation type="journal article" date="2020" name="mSystems">
        <title>Genome- and Community-Level Interaction Insights into Carbon Utilization and Element Cycling Functions of Hydrothermarchaeota in Hydrothermal Sediment.</title>
        <authorList>
            <person name="Zhou Z."/>
            <person name="Liu Y."/>
            <person name="Xu W."/>
            <person name="Pan J."/>
            <person name="Luo Z.H."/>
            <person name="Li M."/>
        </authorList>
    </citation>
    <scope>NUCLEOTIDE SEQUENCE [LARGE SCALE GENOMIC DNA]</scope>
    <source>
        <strain evidence="3">HyVt-92</strain>
    </source>
</reference>
<dbReference type="EMBL" id="DRTT01000007">
    <property type="protein sequence ID" value="HHF97913.1"/>
    <property type="molecule type" value="Genomic_DNA"/>
</dbReference>
<feature type="chain" id="PRO_5031354864" evidence="2">
    <location>
        <begin position="25"/>
        <end position="454"/>
    </location>
</feature>